<dbReference type="PANTHER" id="PTHR36503">
    <property type="entry name" value="BLR2520 PROTEIN"/>
    <property type="match status" value="1"/>
</dbReference>
<name>A0A7X5R434_9MICO</name>
<dbReference type="PANTHER" id="PTHR36503:SF2">
    <property type="entry name" value="BLR2408 PROTEIN"/>
    <property type="match status" value="1"/>
</dbReference>
<reference evidence="2 3" key="1">
    <citation type="submission" date="2020-02" db="EMBL/GenBank/DDBJ databases">
        <title>Sequencing the genomes of 1000 actinobacteria strains.</title>
        <authorList>
            <person name="Klenk H.-P."/>
        </authorList>
    </citation>
    <scope>NUCLEOTIDE SEQUENCE [LARGE SCALE GENOMIC DNA]</scope>
    <source>
        <strain evidence="2 3">DSM 27960</strain>
    </source>
</reference>
<evidence type="ECO:0000313" key="3">
    <source>
        <dbReference type="Proteomes" id="UP000541033"/>
    </source>
</evidence>
<evidence type="ECO:0000313" key="2">
    <source>
        <dbReference type="EMBL" id="NIH54950.1"/>
    </source>
</evidence>
<feature type="non-terminal residue" evidence="2">
    <location>
        <position position="108"/>
    </location>
</feature>
<dbReference type="AlphaFoldDB" id="A0A7X5R434"/>
<dbReference type="PROSITE" id="PS51819">
    <property type="entry name" value="VOC"/>
    <property type="match status" value="1"/>
</dbReference>
<dbReference type="InterPro" id="IPR053863">
    <property type="entry name" value="Glyoxy/Ble-like_N"/>
</dbReference>
<evidence type="ECO:0000259" key="1">
    <source>
        <dbReference type="PROSITE" id="PS51819"/>
    </source>
</evidence>
<sequence>MSAQIFINLPVSDLDASKAFYTSLGFTINEQFTDENASCVVISDTIYVMLLVPKYFAQFSEKEPVNAATHGEVINALGLSSEADVDAALANAASSGANVTKLPTKDDF</sequence>
<dbReference type="EMBL" id="JAAMOX010000003">
    <property type="protein sequence ID" value="NIH54950.1"/>
    <property type="molecule type" value="Genomic_DNA"/>
</dbReference>
<feature type="domain" description="VOC" evidence="1">
    <location>
        <begin position="3"/>
        <end position="108"/>
    </location>
</feature>
<keyword evidence="3" id="KW-1185">Reference proteome</keyword>
<dbReference type="InterPro" id="IPR029068">
    <property type="entry name" value="Glyas_Bleomycin-R_OHBP_Dase"/>
</dbReference>
<proteinExistence type="predicted"/>
<accession>A0A7X5R434</accession>
<dbReference type="Gene3D" id="3.10.180.10">
    <property type="entry name" value="2,3-Dihydroxybiphenyl 1,2-Dioxygenase, domain 1"/>
    <property type="match status" value="1"/>
</dbReference>
<dbReference type="InterPro" id="IPR037523">
    <property type="entry name" value="VOC_core"/>
</dbReference>
<organism evidence="2 3">
    <name type="scientific">Lysinibacter cavernae</name>
    <dbReference type="NCBI Taxonomy" id="1640652"/>
    <lineage>
        <taxon>Bacteria</taxon>
        <taxon>Bacillati</taxon>
        <taxon>Actinomycetota</taxon>
        <taxon>Actinomycetes</taxon>
        <taxon>Micrococcales</taxon>
        <taxon>Microbacteriaceae</taxon>
        <taxon>Lysinibacter</taxon>
    </lineage>
</organism>
<dbReference type="RefSeq" id="WP_167151765.1">
    <property type="nucleotide sequence ID" value="NZ_JAAMOX010000003.1"/>
</dbReference>
<protein>
    <recommendedName>
        <fullName evidence="1">VOC domain-containing protein</fullName>
    </recommendedName>
</protein>
<dbReference type="SUPFAM" id="SSF54593">
    <property type="entry name" value="Glyoxalase/Bleomycin resistance protein/Dihydroxybiphenyl dioxygenase"/>
    <property type="match status" value="1"/>
</dbReference>
<comment type="caution">
    <text evidence="2">The sequence shown here is derived from an EMBL/GenBank/DDBJ whole genome shotgun (WGS) entry which is preliminary data.</text>
</comment>
<dbReference type="Pfam" id="PF22677">
    <property type="entry name" value="Ble-like_N"/>
    <property type="match status" value="1"/>
</dbReference>
<gene>
    <name evidence="2" type="ORF">FHX76_002865</name>
</gene>
<dbReference type="Proteomes" id="UP000541033">
    <property type="component" value="Unassembled WGS sequence"/>
</dbReference>